<dbReference type="Pfam" id="PF01408">
    <property type="entry name" value="GFO_IDH_MocA"/>
    <property type="match status" value="1"/>
</dbReference>
<protein>
    <submittedName>
        <fullName evidence="3">Gfo/Idh/MocA family oxidoreductase</fullName>
    </submittedName>
</protein>
<reference evidence="3" key="1">
    <citation type="submission" date="2020-09" db="EMBL/GenBank/DDBJ databases">
        <title>A novel bacterium of genus Paenibacillus, isolated from South China Sea.</title>
        <authorList>
            <person name="Huang H."/>
            <person name="Mo K."/>
            <person name="Hu Y."/>
        </authorList>
    </citation>
    <scope>NUCLEOTIDE SEQUENCE</scope>
    <source>
        <strain evidence="3">IB182496</strain>
    </source>
</reference>
<gene>
    <name evidence="3" type="ORF">IDH44_17825</name>
</gene>
<accession>A0A927BWS5</accession>
<dbReference type="GO" id="GO:0000166">
    <property type="term" value="F:nucleotide binding"/>
    <property type="evidence" value="ECO:0007669"/>
    <property type="project" value="InterPro"/>
</dbReference>
<evidence type="ECO:0000259" key="2">
    <source>
        <dbReference type="Pfam" id="PF01408"/>
    </source>
</evidence>
<organism evidence="3 4">
    <name type="scientific">Paenibacillus sabuli</name>
    <dbReference type="NCBI Taxonomy" id="2772509"/>
    <lineage>
        <taxon>Bacteria</taxon>
        <taxon>Bacillati</taxon>
        <taxon>Bacillota</taxon>
        <taxon>Bacilli</taxon>
        <taxon>Bacillales</taxon>
        <taxon>Paenibacillaceae</taxon>
        <taxon>Paenibacillus</taxon>
    </lineage>
</organism>
<dbReference type="Proteomes" id="UP000621560">
    <property type="component" value="Unassembled WGS sequence"/>
</dbReference>
<dbReference type="RefSeq" id="WP_190920038.1">
    <property type="nucleotide sequence ID" value="NZ_JACXIZ010000032.1"/>
</dbReference>
<evidence type="ECO:0000313" key="3">
    <source>
        <dbReference type="EMBL" id="MBD2847060.1"/>
    </source>
</evidence>
<dbReference type="AlphaFoldDB" id="A0A927BWS5"/>
<name>A0A927BWS5_9BACL</name>
<comment type="caution">
    <text evidence="3">The sequence shown here is derived from an EMBL/GenBank/DDBJ whole genome shotgun (WGS) entry which is preliminary data.</text>
</comment>
<proteinExistence type="predicted"/>
<dbReference type="InterPro" id="IPR036291">
    <property type="entry name" value="NAD(P)-bd_dom_sf"/>
</dbReference>
<dbReference type="EMBL" id="JACXIZ010000032">
    <property type="protein sequence ID" value="MBD2847060.1"/>
    <property type="molecule type" value="Genomic_DNA"/>
</dbReference>
<dbReference type="Gene3D" id="3.30.360.10">
    <property type="entry name" value="Dihydrodipicolinate Reductase, domain 2"/>
    <property type="match status" value="1"/>
</dbReference>
<sequence>MSNELKLGLIGLDTSHVIKFTELLNNPEHPHHVAGARVVAGYPGGSPDVEASHTRVEGFTRQLAEQHGVDVLETPEAVAEQCDALLITSVDGRTHRELFERIAPYRRPVFIDKPFTCSLEDAEAIYRLAAVQRIPVMTTSVLRYLEAFERELDTEETVEGIDCFTPLVLEPTNPGWFWYGIHGVEMLFRALGTGCAEVTVTAETAGAAESGHAADAGAASAAGTRTGGADTDSGDAQVANVRAEIAVARWADGRIGTIRGNRTRSYHYGATLHFAGRSAAVSSASGGRPMQAGLLERVLHMFRTGEPDVSPQETLAMIRFIEAVNTSRTTGTTVKLQP</sequence>
<feature type="domain" description="Gfo/Idh/MocA-like oxidoreductase N-terminal" evidence="2">
    <location>
        <begin position="61"/>
        <end position="134"/>
    </location>
</feature>
<evidence type="ECO:0000256" key="1">
    <source>
        <dbReference type="SAM" id="MobiDB-lite"/>
    </source>
</evidence>
<dbReference type="InterPro" id="IPR000683">
    <property type="entry name" value="Gfo/Idh/MocA-like_OxRdtase_N"/>
</dbReference>
<evidence type="ECO:0000313" key="4">
    <source>
        <dbReference type="Proteomes" id="UP000621560"/>
    </source>
</evidence>
<dbReference type="SUPFAM" id="SSF51735">
    <property type="entry name" value="NAD(P)-binding Rossmann-fold domains"/>
    <property type="match status" value="1"/>
</dbReference>
<feature type="region of interest" description="Disordered" evidence="1">
    <location>
        <begin position="209"/>
        <end position="235"/>
    </location>
</feature>
<keyword evidence="4" id="KW-1185">Reference proteome</keyword>
<dbReference type="Gene3D" id="3.40.50.720">
    <property type="entry name" value="NAD(P)-binding Rossmann-like Domain"/>
    <property type="match status" value="1"/>
</dbReference>